<protein>
    <submittedName>
        <fullName evidence="1">Uncharacterized protein</fullName>
    </submittedName>
</protein>
<organism evidence="1 2">
    <name type="scientific">Petrolisthes cinctipes</name>
    <name type="common">Flat porcelain crab</name>
    <dbReference type="NCBI Taxonomy" id="88211"/>
    <lineage>
        <taxon>Eukaryota</taxon>
        <taxon>Metazoa</taxon>
        <taxon>Ecdysozoa</taxon>
        <taxon>Arthropoda</taxon>
        <taxon>Crustacea</taxon>
        <taxon>Multicrustacea</taxon>
        <taxon>Malacostraca</taxon>
        <taxon>Eumalacostraca</taxon>
        <taxon>Eucarida</taxon>
        <taxon>Decapoda</taxon>
        <taxon>Pleocyemata</taxon>
        <taxon>Anomura</taxon>
        <taxon>Galatheoidea</taxon>
        <taxon>Porcellanidae</taxon>
        <taxon>Petrolisthes</taxon>
    </lineage>
</organism>
<comment type="caution">
    <text evidence="1">The sequence shown here is derived from an EMBL/GenBank/DDBJ whole genome shotgun (WGS) entry which is preliminary data.</text>
</comment>
<proteinExistence type="predicted"/>
<dbReference type="EMBL" id="JAWQEG010006263">
    <property type="protein sequence ID" value="KAK3855332.1"/>
    <property type="molecule type" value="Genomic_DNA"/>
</dbReference>
<dbReference type="Proteomes" id="UP001286313">
    <property type="component" value="Unassembled WGS sequence"/>
</dbReference>
<keyword evidence="2" id="KW-1185">Reference proteome</keyword>
<sequence>MIQKGQTGGLSVHKYLKCGGSGSGKARDTTTTSYYARLRIMWLRPAAKSRLTTPDYSQVTGSLTSEHWLTSPPFVLLAPCIILKLAPPLPLLFTQPPLTPLPGTYRL</sequence>
<name>A0AAE1BSD4_PETCI</name>
<gene>
    <name evidence="1" type="ORF">Pcinc_038256</name>
</gene>
<accession>A0AAE1BSD4</accession>
<dbReference type="AlphaFoldDB" id="A0AAE1BSD4"/>
<evidence type="ECO:0000313" key="1">
    <source>
        <dbReference type="EMBL" id="KAK3855332.1"/>
    </source>
</evidence>
<reference evidence="1" key="1">
    <citation type="submission" date="2023-10" db="EMBL/GenBank/DDBJ databases">
        <title>Genome assemblies of two species of porcelain crab, Petrolisthes cinctipes and Petrolisthes manimaculis (Anomura: Porcellanidae).</title>
        <authorList>
            <person name="Angst P."/>
        </authorList>
    </citation>
    <scope>NUCLEOTIDE SEQUENCE</scope>
    <source>
        <strain evidence="1">PB745_01</strain>
        <tissue evidence="1">Gill</tissue>
    </source>
</reference>
<evidence type="ECO:0000313" key="2">
    <source>
        <dbReference type="Proteomes" id="UP001286313"/>
    </source>
</evidence>